<dbReference type="Proteomes" id="UP000593574">
    <property type="component" value="Unassembled WGS sequence"/>
</dbReference>
<sequence>KNQNDFIFNNASGNSYELFSSAEAWTRSLNIKTGTPSWDISTSWRKRWHFLDTGWTKINVDGLVSMSQSRVAIGGVIKGPQGGWLVGFGMVISFRLAVKLRLLSRDGNRVTNYLAKESLGSLNQLVILDEPLIYVRHLLEIDIYHAMSDIIDEN</sequence>
<organism evidence="1 2">
    <name type="scientific">Gossypium laxum</name>
    <dbReference type="NCBI Taxonomy" id="34288"/>
    <lineage>
        <taxon>Eukaryota</taxon>
        <taxon>Viridiplantae</taxon>
        <taxon>Streptophyta</taxon>
        <taxon>Embryophyta</taxon>
        <taxon>Tracheophyta</taxon>
        <taxon>Spermatophyta</taxon>
        <taxon>Magnoliopsida</taxon>
        <taxon>eudicotyledons</taxon>
        <taxon>Gunneridae</taxon>
        <taxon>Pentapetalae</taxon>
        <taxon>rosids</taxon>
        <taxon>malvids</taxon>
        <taxon>Malvales</taxon>
        <taxon>Malvaceae</taxon>
        <taxon>Malvoideae</taxon>
        <taxon>Gossypium</taxon>
    </lineage>
</organism>
<dbReference type="AlphaFoldDB" id="A0A7J8ZD51"/>
<evidence type="ECO:0000313" key="1">
    <source>
        <dbReference type="EMBL" id="MBA0709691.1"/>
    </source>
</evidence>
<name>A0A7J8ZD51_9ROSI</name>
<keyword evidence="2" id="KW-1185">Reference proteome</keyword>
<evidence type="ECO:0008006" key="3">
    <source>
        <dbReference type="Google" id="ProtNLM"/>
    </source>
</evidence>
<reference evidence="1 2" key="1">
    <citation type="journal article" date="2019" name="Genome Biol. Evol.">
        <title>Insights into the evolution of the New World diploid cottons (Gossypium, subgenus Houzingenia) based on genome sequencing.</title>
        <authorList>
            <person name="Grover C.E."/>
            <person name="Arick M.A. 2nd"/>
            <person name="Thrash A."/>
            <person name="Conover J.L."/>
            <person name="Sanders W.S."/>
            <person name="Peterson D.G."/>
            <person name="Frelichowski J.E."/>
            <person name="Scheffler J.A."/>
            <person name="Scheffler B.E."/>
            <person name="Wendel J.F."/>
        </authorList>
    </citation>
    <scope>NUCLEOTIDE SEQUENCE [LARGE SCALE GENOMIC DNA]</scope>
    <source>
        <strain evidence="1">4</strain>
        <tissue evidence="1">Leaf</tissue>
    </source>
</reference>
<comment type="caution">
    <text evidence="1">The sequence shown here is derived from an EMBL/GenBank/DDBJ whole genome shotgun (WGS) entry which is preliminary data.</text>
</comment>
<gene>
    <name evidence="1" type="ORF">Golax_024714</name>
</gene>
<dbReference type="EMBL" id="JABEZV010000004">
    <property type="protein sequence ID" value="MBA0709691.1"/>
    <property type="molecule type" value="Genomic_DNA"/>
</dbReference>
<protein>
    <recommendedName>
        <fullName evidence="3">RNase H type-1 domain-containing protein</fullName>
    </recommendedName>
</protein>
<evidence type="ECO:0000313" key="2">
    <source>
        <dbReference type="Proteomes" id="UP000593574"/>
    </source>
</evidence>
<feature type="non-terminal residue" evidence="1">
    <location>
        <position position="154"/>
    </location>
</feature>
<proteinExistence type="predicted"/>
<accession>A0A7J8ZD51</accession>